<gene>
    <name evidence="2" type="ORF">EBBID32_43600</name>
</gene>
<keyword evidence="3" id="KW-1185">Reference proteome</keyword>
<accession>N1MTA0</accession>
<organism evidence="2 3">
    <name type="scientific">Sphingobium indicum BiD32</name>
    <dbReference type="NCBI Taxonomy" id="1301087"/>
    <lineage>
        <taxon>Bacteria</taxon>
        <taxon>Pseudomonadati</taxon>
        <taxon>Pseudomonadota</taxon>
        <taxon>Alphaproteobacteria</taxon>
        <taxon>Sphingomonadales</taxon>
        <taxon>Sphingomonadaceae</taxon>
        <taxon>Sphingobium</taxon>
    </lineage>
</organism>
<dbReference type="EMBL" id="CAVK010000243">
    <property type="protein sequence ID" value="CCW19989.1"/>
    <property type="molecule type" value="Genomic_DNA"/>
</dbReference>
<reference evidence="3" key="2">
    <citation type="submission" date="2013-04" db="EMBL/GenBank/DDBJ databases">
        <title>Bisphenol A degrading Sphingobium sp. strain BiD32.</title>
        <authorList>
            <person name="Nielsen J.L."/>
            <person name="Zhou N.A."/>
            <person name="Kjeldal H."/>
        </authorList>
    </citation>
    <scope>NUCLEOTIDE SEQUENCE [LARGE SCALE GENOMIC DNA]</scope>
    <source>
        <strain evidence="3">BiD32</strain>
    </source>
</reference>
<name>N1MTA0_9SPHN</name>
<dbReference type="AlphaFoldDB" id="N1MTA0"/>
<proteinExistence type="predicted"/>
<evidence type="ECO:0000256" key="1">
    <source>
        <dbReference type="SAM" id="MobiDB-lite"/>
    </source>
</evidence>
<evidence type="ECO:0000313" key="2">
    <source>
        <dbReference type="EMBL" id="CCW19989.1"/>
    </source>
</evidence>
<protein>
    <submittedName>
        <fullName evidence="2">Uncharacterized protein</fullName>
    </submittedName>
</protein>
<comment type="caution">
    <text evidence="2">The sequence shown here is derived from an EMBL/GenBank/DDBJ whole genome shotgun (WGS) entry which is preliminary data.</text>
</comment>
<dbReference type="Proteomes" id="UP000013201">
    <property type="component" value="Unassembled WGS sequence"/>
</dbReference>
<sequence length="46" mass="4891">MRLGDETIIPLARCCQNAQRSAPITDDERVDTQGFGPDGSATVLDG</sequence>
<feature type="region of interest" description="Disordered" evidence="1">
    <location>
        <begin position="20"/>
        <end position="46"/>
    </location>
</feature>
<evidence type="ECO:0000313" key="3">
    <source>
        <dbReference type="Proteomes" id="UP000013201"/>
    </source>
</evidence>
<reference evidence="2 3" key="1">
    <citation type="submission" date="2013-03" db="EMBL/GenBank/DDBJ databases">
        <authorList>
            <person name="Le V."/>
        </authorList>
    </citation>
    <scope>NUCLEOTIDE SEQUENCE [LARGE SCALE GENOMIC DNA]</scope>
    <source>
        <strain evidence="2 3">BiD32</strain>
    </source>
</reference>